<evidence type="ECO:0000256" key="12">
    <source>
        <dbReference type="HAMAP-Rule" id="MF_01576"/>
    </source>
</evidence>
<evidence type="ECO:0000256" key="1">
    <source>
        <dbReference type="ARBA" id="ARBA00004777"/>
    </source>
</evidence>
<keyword evidence="10 12" id="KW-0511">Multifunctional enzyme</keyword>
<evidence type="ECO:0000313" key="16">
    <source>
        <dbReference type="Proteomes" id="UP000653730"/>
    </source>
</evidence>
<dbReference type="EC" id="1.5.1.5" evidence="12"/>
<dbReference type="EMBL" id="JACVDC010000012">
    <property type="protein sequence ID" value="MBC9795622.1"/>
    <property type="molecule type" value="Genomic_DNA"/>
</dbReference>
<gene>
    <name evidence="12" type="primary">folD</name>
    <name evidence="15" type="ORF">IBL28_06570</name>
</gene>
<comment type="pathway">
    <text evidence="1 12">One-carbon metabolism; tetrahydrofolate interconversion.</text>
</comment>
<sequence>MELLDGKKISNQIKDEIAAEVAEMKRKKEKVPHLAAVLVGNDGASLTYVGSKVKACERVGFESTLVKLPSTISEVELLKKIKDLNEDKDIDGFIVQLPLPEQIDTQKVLMAVDPDKDVDGFHPVNFGKMALDMTTFIPATPFGILELLERYNVETKGKHTVVIGRSHIVGRPMSILMGRRGFPGNSTVTLTHSHTKNITQITSQADIIITALGQPNYLKAEMVKDDVVVIDVGITRVPDESLSKGYKITGDVDFENVSKKASYITPVPGGVGPMTIAMLLKNTLLARERHMTNGRKN</sequence>
<dbReference type="GO" id="GO:0009086">
    <property type="term" value="P:methionine biosynthetic process"/>
    <property type="evidence" value="ECO:0007669"/>
    <property type="project" value="UniProtKB-KW"/>
</dbReference>
<dbReference type="InterPro" id="IPR020867">
    <property type="entry name" value="THF_DH/CycHdrlase_CS"/>
</dbReference>
<dbReference type="Proteomes" id="UP000653730">
    <property type="component" value="Unassembled WGS sequence"/>
</dbReference>
<comment type="caution">
    <text evidence="15">The sequence shown here is derived from an EMBL/GenBank/DDBJ whole genome shotgun (WGS) entry which is preliminary data.</text>
</comment>
<dbReference type="Pfam" id="PF02882">
    <property type="entry name" value="THF_DHG_CYH_C"/>
    <property type="match status" value="1"/>
</dbReference>
<comment type="caution">
    <text evidence="12">Lacks conserved residue(s) required for the propagation of feature annotation.</text>
</comment>
<comment type="subunit">
    <text evidence="12">Homodimer.</text>
</comment>
<evidence type="ECO:0000256" key="8">
    <source>
        <dbReference type="ARBA" id="ARBA00023102"/>
    </source>
</evidence>
<dbReference type="PROSITE" id="PS00766">
    <property type="entry name" value="THF_DHG_CYH_1"/>
    <property type="match status" value="1"/>
</dbReference>
<dbReference type="FunFam" id="3.40.50.720:FF:000189">
    <property type="entry name" value="Bifunctional protein FolD"/>
    <property type="match status" value="1"/>
</dbReference>
<dbReference type="EC" id="3.5.4.9" evidence="12"/>
<keyword evidence="9 12" id="KW-0486">Methionine biosynthesis</keyword>
<accession>A0A926Q1B2</accession>
<dbReference type="InterPro" id="IPR046346">
    <property type="entry name" value="Aminoacid_DH-like_N_sf"/>
</dbReference>
<keyword evidence="4 12" id="KW-0658">Purine biosynthesis</keyword>
<dbReference type="RefSeq" id="WP_187964770.1">
    <property type="nucleotide sequence ID" value="NZ_JACVDC010000012.1"/>
</dbReference>
<keyword evidence="5 12" id="KW-0378">Hydrolase</keyword>
<dbReference type="FunFam" id="3.40.50.10860:FF:000001">
    <property type="entry name" value="Bifunctional protein FolD"/>
    <property type="match status" value="1"/>
</dbReference>
<dbReference type="GO" id="GO:0004477">
    <property type="term" value="F:methenyltetrahydrofolate cyclohydrolase activity"/>
    <property type="evidence" value="ECO:0007669"/>
    <property type="project" value="UniProtKB-UniRule"/>
</dbReference>
<keyword evidence="7 12" id="KW-0560">Oxidoreductase</keyword>
<dbReference type="HAMAP" id="MF_01576">
    <property type="entry name" value="THF_DHG_CYH"/>
    <property type="match status" value="1"/>
</dbReference>
<dbReference type="GO" id="GO:0000105">
    <property type="term" value="P:L-histidine biosynthetic process"/>
    <property type="evidence" value="ECO:0007669"/>
    <property type="project" value="UniProtKB-KW"/>
</dbReference>
<keyword evidence="6 12" id="KW-0521">NADP</keyword>
<evidence type="ECO:0000256" key="2">
    <source>
        <dbReference type="ARBA" id="ARBA00022563"/>
    </source>
</evidence>
<dbReference type="Gene3D" id="3.40.50.10860">
    <property type="entry name" value="Leucine Dehydrogenase, chain A, domain 1"/>
    <property type="match status" value="1"/>
</dbReference>
<comment type="catalytic activity">
    <reaction evidence="12">
        <text>(6R)-5,10-methylene-5,6,7,8-tetrahydrofolate + NADP(+) = (6R)-5,10-methenyltetrahydrofolate + NADPH</text>
        <dbReference type="Rhea" id="RHEA:22812"/>
        <dbReference type="ChEBI" id="CHEBI:15636"/>
        <dbReference type="ChEBI" id="CHEBI:57455"/>
        <dbReference type="ChEBI" id="CHEBI:57783"/>
        <dbReference type="ChEBI" id="CHEBI:58349"/>
        <dbReference type="EC" id="1.5.1.5"/>
    </reaction>
</comment>
<evidence type="ECO:0000259" key="13">
    <source>
        <dbReference type="Pfam" id="PF00763"/>
    </source>
</evidence>
<dbReference type="PANTHER" id="PTHR48099">
    <property type="entry name" value="C-1-TETRAHYDROFOLATE SYNTHASE, CYTOPLASMIC-RELATED"/>
    <property type="match status" value="1"/>
</dbReference>
<dbReference type="PRINTS" id="PR00085">
    <property type="entry name" value="THFDHDRGNASE"/>
</dbReference>
<name>A0A926Q1B2_9FLAO</name>
<dbReference type="GO" id="GO:0035999">
    <property type="term" value="P:tetrahydrofolate interconversion"/>
    <property type="evidence" value="ECO:0007669"/>
    <property type="project" value="UniProtKB-UniRule"/>
</dbReference>
<evidence type="ECO:0000256" key="7">
    <source>
        <dbReference type="ARBA" id="ARBA00023002"/>
    </source>
</evidence>
<dbReference type="InterPro" id="IPR036291">
    <property type="entry name" value="NAD(P)-bd_dom_sf"/>
</dbReference>
<keyword evidence="8 12" id="KW-0368">Histidine biosynthesis</keyword>
<dbReference type="InterPro" id="IPR000672">
    <property type="entry name" value="THF_DH/CycHdrlase"/>
</dbReference>
<evidence type="ECO:0000259" key="14">
    <source>
        <dbReference type="Pfam" id="PF02882"/>
    </source>
</evidence>
<dbReference type="AlphaFoldDB" id="A0A926Q1B2"/>
<evidence type="ECO:0000256" key="6">
    <source>
        <dbReference type="ARBA" id="ARBA00022857"/>
    </source>
</evidence>
<comment type="function">
    <text evidence="12">Catalyzes the oxidation of 5,10-methylenetetrahydrofolate to 5,10-methenyltetrahydrofolate and then the hydrolysis of 5,10-methenyltetrahydrofolate to 10-formyltetrahydrofolate.</text>
</comment>
<dbReference type="GO" id="GO:0004488">
    <property type="term" value="F:methylenetetrahydrofolate dehydrogenase (NADP+) activity"/>
    <property type="evidence" value="ECO:0007669"/>
    <property type="project" value="UniProtKB-UniRule"/>
</dbReference>
<protein>
    <recommendedName>
        <fullName evidence="12">Bifunctional protein FolD</fullName>
    </recommendedName>
    <domain>
        <recommendedName>
            <fullName evidence="12">Methylenetetrahydrofolate dehydrogenase</fullName>
            <ecNumber evidence="12">1.5.1.5</ecNumber>
        </recommendedName>
    </domain>
    <domain>
        <recommendedName>
            <fullName evidence="12">Methenyltetrahydrofolate cyclohydrolase</fullName>
            <ecNumber evidence="12">3.5.4.9</ecNumber>
        </recommendedName>
    </domain>
</protein>
<feature type="binding site" evidence="12">
    <location>
        <position position="234"/>
    </location>
    <ligand>
        <name>NADP(+)</name>
        <dbReference type="ChEBI" id="CHEBI:58349"/>
    </ligand>
</feature>
<evidence type="ECO:0000256" key="4">
    <source>
        <dbReference type="ARBA" id="ARBA00022755"/>
    </source>
</evidence>
<evidence type="ECO:0000256" key="11">
    <source>
        <dbReference type="ARBA" id="ARBA00036357"/>
    </source>
</evidence>
<evidence type="ECO:0000256" key="9">
    <source>
        <dbReference type="ARBA" id="ARBA00023167"/>
    </source>
</evidence>
<feature type="binding site" evidence="12">
    <location>
        <begin position="164"/>
        <end position="166"/>
    </location>
    <ligand>
        <name>NADP(+)</name>
        <dbReference type="ChEBI" id="CHEBI:58349"/>
    </ligand>
</feature>
<keyword evidence="16" id="KW-1185">Reference proteome</keyword>
<dbReference type="PROSITE" id="PS00767">
    <property type="entry name" value="THF_DHG_CYH_2"/>
    <property type="match status" value="1"/>
</dbReference>
<keyword evidence="3 12" id="KW-0028">Amino-acid biosynthesis</keyword>
<comment type="catalytic activity">
    <reaction evidence="11 12">
        <text>(6R)-5,10-methenyltetrahydrofolate + H2O = (6R)-10-formyltetrahydrofolate + H(+)</text>
        <dbReference type="Rhea" id="RHEA:23700"/>
        <dbReference type="ChEBI" id="CHEBI:15377"/>
        <dbReference type="ChEBI" id="CHEBI:15378"/>
        <dbReference type="ChEBI" id="CHEBI:57455"/>
        <dbReference type="ChEBI" id="CHEBI:195366"/>
        <dbReference type="EC" id="3.5.4.9"/>
    </reaction>
</comment>
<reference evidence="15 16" key="1">
    <citation type="submission" date="2020-09" db="EMBL/GenBank/DDBJ databases">
        <title>Sinomicrobium weinanense sp. nov., a halophilic bacteria isolated from saline-alkali soil.</title>
        <authorList>
            <person name="Wu P."/>
            <person name="Ren H."/>
            <person name="Mei Y."/>
            <person name="Liang Y."/>
            <person name="Chen Z."/>
        </authorList>
    </citation>
    <scope>NUCLEOTIDE SEQUENCE [LARGE SCALE GENOMIC DNA]</scope>
    <source>
        <strain evidence="15 16">FJxs</strain>
    </source>
</reference>
<feature type="domain" description="Tetrahydrofolate dehydrogenase/cyclohydrolase catalytic" evidence="13">
    <location>
        <begin position="4"/>
        <end position="119"/>
    </location>
</feature>
<keyword evidence="2 12" id="KW-0554">One-carbon metabolism</keyword>
<dbReference type="InterPro" id="IPR020631">
    <property type="entry name" value="THF_DH/CycHdrlase_NAD-bd_dom"/>
</dbReference>
<evidence type="ECO:0000256" key="10">
    <source>
        <dbReference type="ARBA" id="ARBA00023268"/>
    </source>
</evidence>
<dbReference type="GO" id="GO:0006164">
    <property type="term" value="P:purine nucleotide biosynthetic process"/>
    <property type="evidence" value="ECO:0007669"/>
    <property type="project" value="UniProtKB-KW"/>
</dbReference>
<feature type="domain" description="Tetrahydrofolate dehydrogenase/cyclohydrolase NAD(P)-binding" evidence="14">
    <location>
        <begin position="138"/>
        <end position="290"/>
    </location>
</feature>
<dbReference type="InterPro" id="IPR020630">
    <property type="entry name" value="THF_DH/CycHdrlase_cat_dom"/>
</dbReference>
<dbReference type="GO" id="GO:0005829">
    <property type="term" value="C:cytosol"/>
    <property type="evidence" value="ECO:0007669"/>
    <property type="project" value="TreeGrafter"/>
</dbReference>
<dbReference type="SUPFAM" id="SSF51735">
    <property type="entry name" value="NAD(P)-binding Rossmann-fold domains"/>
    <property type="match status" value="1"/>
</dbReference>
<evidence type="ECO:0000256" key="5">
    <source>
        <dbReference type="ARBA" id="ARBA00022801"/>
    </source>
</evidence>
<dbReference type="Gene3D" id="3.40.50.720">
    <property type="entry name" value="NAD(P)-binding Rossmann-like Domain"/>
    <property type="match status" value="1"/>
</dbReference>
<dbReference type="PANTHER" id="PTHR48099:SF5">
    <property type="entry name" value="C-1-TETRAHYDROFOLATE SYNTHASE, CYTOPLASMIC"/>
    <property type="match status" value="1"/>
</dbReference>
<organism evidence="15 16">
    <name type="scientific">Sinomicrobium weinanense</name>
    <dbReference type="NCBI Taxonomy" id="2842200"/>
    <lineage>
        <taxon>Bacteria</taxon>
        <taxon>Pseudomonadati</taxon>
        <taxon>Bacteroidota</taxon>
        <taxon>Flavobacteriia</taxon>
        <taxon>Flavobacteriales</taxon>
        <taxon>Flavobacteriaceae</taxon>
        <taxon>Sinomicrobium</taxon>
    </lineage>
</organism>
<dbReference type="Pfam" id="PF00763">
    <property type="entry name" value="THF_DHG_CYH"/>
    <property type="match status" value="1"/>
</dbReference>
<evidence type="ECO:0000256" key="3">
    <source>
        <dbReference type="ARBA" id="ARBA00022605"/>
    </source>
</evidence>
<dbReference type="SUPFAM" id="SSF53223">
    <property type="entry name" value="Aminoacid dehydrogenase-like, N-terminal domain"/>
    <property type="match status" value="1"/>
</dbReference>
<proteinExistence type="inferred from homology"/>
<evidence type="ECO:0000313" key="15">
    <source>
        <dbReference type="EMBL" id="MBC9795622.1"/>
    </source>
</evidence>
<dbReference type="CDD" id="cd01080">
    <property type="entry name" value="NAD_bind_m-THF_DH_Cyclohyd"/>
    <property type="match status" value="1"/>
</dbReference>
<comment type="similarity">
    <text evidence="12">Belongs to the tetrahydrofolate dehydrogenase/cyclohydrolase family.</text>
</comment>